<dbReference type="PANTHER" id="PTHR36966">
    <property type="entry name" value="REP-ASSOCIATED TYROSINE TRANSPOSASE"/>
    <property type="match status" value="1"/>
</dbReference>
<dbReference type="RefSeq" id="WP_346051030.1">
    <property type="nucleotide sequence ID" value="NZ_JAYGII010000009.1"/>
</dbReference>
<protein>
    <submittedName>
        <fullName evidence="2">Transposase</fullName>
    </submittedName>
</protein>
<evidence type="ECO:0000259" key="1">
    <source>
        <dbReference type="SMART" id="SM01321"/>
    </source>
</evidence>
<dbReference type="AlphaFoldDB" id="A0AAP6JF74"/>
<keyword evidence="3" id="KW-1185">Reference proteome</keyword>
<dbReference type="SMART" id="SM01321">
    <property type="entry name" value="Y1_Tnp"/>
    <property type="match status" value="1"/>
</dbReference>
<proteinExistence type="predicted"/>
<dbReference type="InterPro" id="IPR002686">
    <property type="entry name" value="Transposase_17"/>
</dbReference>
<dbReference type="NCBIfam" id="NF047646">
    <property type="entry name" value="REP_Tyr_transpos"/>
    <property type="match status" value="1"/>
</dbReference>
<gene>
    <name evidence="2" type="ORF">VCB98_06180</name>
</gene>
<reference evidence="2 3" key="1">
    <citation type="submission" date="2023-12" db="EMBL/GenBank/DDBJ databases">
        <title>Whole-genome sequencing of halo(alkali)philic microorganisms from hypersaline lakes.</title>
        <authorList>
            <person name="Sorokin D.Y."/>
            <person name="Merkel A.Y."/>
            <person name="Messina E."/>
            <person name="Yakimov M."/>
        </authorList>
    </citation>
    <scope>NUCLEOTIDE SEQUENCE [LARGE SCALE GENOMIC DNA]</scope>
    <source>
        <strain evidence="2 3">AB-CW1</strain>
    </source>
</reference>
<dbReference type="Gene3D" id="3.30.70.1290">
    <property type="entry name" value="Transposase IS200-like"/>
    <property type="match status" value="1"/>
</dbReference>
<accession>A0AAP6JF74</accession>
<organism evidence="2 3">
    <name type="scientific">Natronospira elongata</name>
    <dbReference type="NCBI Taxonomy" id="3110268"/>
    <lineage>
        <taxon>Bacteria</taxon>
        <taxon>Pseudomonadati</taxon>
        <taxon>Pseudomonadota</taxon>
        <taxon>Gammaproteobacteria</taxon>
        <taxon>Natronospirales</taxon>
        <taxon>Natronospiraceae</taxon>
        <taxon>Natronospira</taxon>
    </lineage>
</organism>
<evidence type="ECO:0000313" key="2">
    <source>
        <dbReference type="EMBL" id="MEA5445402.1"/>
    </source>
</evidence>
<dbReference type="GO" id="GO:0006313">
    <property type="term" value="P:DNA transposition"/>
    <property type="evidence" value="ECO:0007669"/>
    <property type="project" value="InterPro"/>
</dbReference>
<dbReference type="GO" id="GO:0043565">
    <property type="term" value="F:sequence-specific DNA binding"/>
    <property type="evidence" value="ECO:0007669"/>
    <property type="project" value="TreeGrafter"/>
</dbReference>
<dbReference type="SUPFAM" id="SSF143422">
    <property type="entry name" value="Transposase IS200-like"/>
    <property type="match status" value="1"/>
</dbReference>
<dbReference type="Proteomes" id="UP001302316">
    <property type="component" value="Unassembled WGS sequence"/>
</dbReference>
<dbReference type="Pfam" id="PF01797">
    <property type="entry name" value="Y1_Tnp"/>
    <property type="match status" value="1"/>
</dbReference>
<dbReference type="EMBL" id="JAYGII010000009">
    <property type="protein sequence ID" value="MEA5445402.1"/>
    <property type="molecule type" value="Genomic_DNA"/>
</dbReference>
<dbReference type="PANTHER" id="PTHR36966:SF1">
    <property type="entry name" value="REP-ASSOCIATED TYROSINE TRANSPOSASE"/>
    <property type="match status" value="1"/>
</dbReference>
<feature type="domain" description="Transposase IS200-like" evidence="1">
    <location>
        <begin position="18"/>
        <end position="133"/>
    </location>
</feature>
<name>A0AAP6JF74_9GAMM</name>
<sequence length="165" mass="19154">MHRPFGGARLLRKGRCSLEGQVYMITACIWQRAPILDTLHAARILVKEFRLIEQEAMARSISYVIMPDHFHWLIRLGQVADLSGIVKQVKARSAYRINKRLGRRGRLWQPGFHDRAIREEEDLRTVARYVVANPLRAGLVEDIGKWPYWDAVWLEGGEEDRPLDP</sequence>
<dbReference type="InterPro" id="IPR036515">
    <property type="entry name" value="Transposase_17_sf"/>
</dbReference>
<evidence type="ECO:0000313" key="3">
    <source>
        <dbReference type="Proteomes" id="UP001302316"/>
    </source>
</evidence>
<dbReference type="InterPro" id="IPR052715">
    <property type="entry name" value="RAYT_transposase"/>
</dbReference>
<dbReference type="GO" id="GO:0004803">
    <property type="term" value="F:transposase activity"/>
    <property type="evidence" value="ECO:0007669"/>
    <property type="project" value="InterPro"/>
</dbReference>
<comment type="caution">
    <text evidence="2">The sequence shown here is derived from an EMBL/GenBank/DDBJ whole genome shotgun (WGS) entry which is preliminary data.</text>
</comment>